<evidence type="ECO:0000313" key="3">
    <source>
        <dbReference type="Proteomes" id="UP000265355"/>
    </source>
</evidence>
<dbReference type="Proteomes" id="UP000265355">
    <property type="component" value="Unassembled WGS sequence"/>
</dbReference>
<feature type="region of interest" description="Disordered" evidence="1">
    <location>
        <begin position="64"/>
        <end position="98"/>
    </location>
</feature>
<dbReference type="EMBL" id="QWEE01000029">
    <property type="protein sequence ID" value="RII93742.1"/>
    <property type="molecule type" value="Genomic_DNA"/>
</dbReference>
<reference evidence="2 3" key="1">
    <citation type="submission" date="2018-08" db="EMBL/GenBank/DDBJ databases">
        <title>Genome Sequence of Clavibacter michiganensis Subspecies type strains, and the Atypical Peach-Colored Strains Isolated from Tomato.</title>
        <authorList>
            <person name="Osdaghi E."/>
            <person name="Portier P."/>
            <person name="Briand M."/>
            <person name="Jacques M.-A."/>
        </authorList>
    </citation>
    <scope>NUCLEOTIDE SEQUENCE [LARGE SCALE GENOMIC DNA]</scope>
    <source>
        <strain evidence="2 3">CFBP 8216</strain>
    </source>
</reference>
<evidence type="ECO:0000313" key="2">
    <source>
        <dbReference type="EMBL" id="RII93742.1"/>
    </source>
</evidence>
<name>A0ABX9N897_9MICO</name>
<keyword evidence="3" id="KW-1185">Reference proteome</keyword>
<gene>
    <name evidence="2" type="ORF">DZF98_03500</name>
</gene>
<protein>
    <submittedName>
        <fullName evidence="2">Uncharacterized protein</fullName>
    </submittedName>
</protein>
<comment type="caution">
    <text evidence="2">The sequence shown here is derived from an EMBL/GenBank/DDBJ whole genome shotgun (WGS) entry which is preliminary data.</text>
</comment>
<dbReference type="RefSeq" id="WP_119372499.1">
    <property type="nucleotide sequence ID" value="NZ_CP040792.1"/>
</dbReference>
<proteinExistence type="predicted"/>
<sequence length="123" mass="12639">MSKGVRSTSTALKRESILEVAELVDLPRGRAVMLSSGIRAALLRTAPWFQGPKEQVAGIQASIAAHDPASQTASPADVPPPPSTDVLDGLTAAAPAPAPAVERSALSALLASSEHEPRIDADL</sequence>
<organism evidence="2 3">
    <name type="scientific">Clavibacter californiensis</name>
    <dbReference type="NCBI Taxonomy" id="1401995"/>
    <lineage>
        <taxon>Bacteria</taxon>
        <taxon>Bacillati</taxon>
        <taxon>Actinomycetota</taxon>
        <taxon>Actinomycetes</taxon>
        <taxon>Micrococcales</taxon>
        <taxon>Microbacteriaceae</taxon>
        <taxon>Clavibacter</taxon>
    </lineage>
</organism>
<evidence type="ECO:0000256" key="1">
    <source>
        <dbReference type="SAM" id="MobiDB-lite"/>
    </source>
</evidence>
<accession>A0ABX9N897</accession>